<feature type="region of interest" description="Disordered" evidence="12">
    <location>
        <begin position="72"/>
        <end position="154"/>
    </location>
</feature>
<feature type="coiled-coil region" evidence="11">
    <location>
        <begin position="522"/>
        <end position="552"/>
    </location>
</feature>
<evidence type="ECO:0000313" key="16">
    <source>
        <dbReference type="EMBL" id="KAG2498087.1"/>
    </source>
</evidence>
<feature type="transmembrane region" description="Helical" evidence="13">
    <location>
        <begin position="185"/>
        <end position="207"/>
    </location>
</feature>
<dbReference type="OrthoDB" id="540454at2759"/>
<accession>A0A836C3T1</accession>
<feature type="region of interest" description="Disordered" evidence="12">
    <location>
        <begin position="944"/>
        <end position="973"/>
    </location>
</feature>
<feature type="transmembrane region" description="Helical" evidence="13">
    <location>
        <begin position="493"/>
        <end position="515"/>
    </location>
</feature>
<keyword evidence="17" id="KW-1185">Reference proteome</keyword>
<reference evidence="16" key="1">
    <citation type="journal article" date="2020" name="bioRxiv">
        <title>Comparative genomics of Chlamydomonas.</title>
        <authorList>
            <person name="Craig R.J."/>
            <person name="Hasan A.R."/>
            <person name="Ness R.W."/>
            <person name="Keightley P.D."/>
        </authorList>
    </citation>
    <scope>NUCLEOTIDE SEQUENCE</scope>
    <source>
        <strain evidence="16">CCAP 11/70</strain>
    </source>
</reference>
<dbReference type="GO" id="GO:0016020">
    <property type="term" value="C:membrane"/>
    <property type="evidence" value="ECO:0007669"/>
    <property type="project" value="UniProtKB-SubCell"/>
</dbReference>
<evidence type="ECO:0000259" key="15">
    <source>
        <dbReference type="PROSITE" id="PS50839"/>
    </source>
</evidence>
<dbReference type="SMART" id="SM00220">
    <property type="entry name" value="S_TKc"/>
    <property type="match status" value="1"/>
</dbReference>
<evidence type="ECO:0000256" key="8">
    <source>
        <dbReference type="ARBA" id="ARBA00022989"/>
    </source>
</evidence>
<comment type="subcellular location">
    <subcellularLocation>
        <location evidence="1">Membrane</location>
    </subcellularLocation>
</comment>
<dbReference type="PRINTS" id="PR00109">
    <property type="entry name" value="TYRKINASE"/>
</dbReference>
<feature type="domain" description="CHASE" evidence="15">
    <location>
        <begin position="289"/>
        <end position="360"/>
    </location>
</feature>
<keyword evidence="8 13" id="KW-1133">Transmembrane helix</keyword>
<feature type="compositionally biased region" description="Low complexity" evidence="12">
    <location>
        <begin position="578"/>
        <end position="587"/>
    </location>
</feature>
<dbReference type="InterPro" id="IPR017441">
    <property type="entry name" value="Protein_kinase_ATP_BS"/>
</dbReference>
<evidence type="ECO:0000256" key="2">
    <source>
        <dbReference type="ARBA" id="ARBA00022527"/>
    </source>
</evidence>
<evidence type="ECO:0000256" key="4">
    <source>
        <dbReference type="ARBA" id="ARBA00022692"/>
    </source>
</evidence>
<feature type="region of interest" description="Disordered" evidence="12">
    <location>
        <begin position="1324"/>
        <end position="1356"/>
    </location>
</feature>
<dbReference type="InterPro" id="IPR001245">
    <property type="entry name" value="Ser-Thr/Tyr_kinase_cat_dom"/>
</dbReference>
<evidence type="ECO:0000259" key="14">
    <source>
        <dbReference type="PROSITE" id="PS50011"/>
    </source>
</evidence>
<evidence type="ECO:0000256" key="11">
    <source>
        <dbReference type="SAM" id="Coils"/>
    </source>
</evidence>
<evidence type="ECO:0000313" key="17">
    <source>
        <dbReference type="Proteomes" id="UP000612055"/>
    </source>
</evidence>
<dbReference type="PROSITE" id="PS50839">
    <property type="entry name" value="CHASE"/>
    <property type="match status" value="1"/>
</dbReference>
<organism evidence="16 17">
    <name type="scientific">Edaphochlamys debaryana</name>
    <dbReference type="NCBI Taxonomy" id="47281"/>
    <lineage>
        <taxon>Eukaryota</taxon>
        <taxon>Viridiplantae</taxon>
        <taxon>Chlorophyta</taxon>
        <taxon>core chlorophytes</taxon>
        <taxon>Chlorophyceae</taxon>
        <taxon>CS clade</taxon>
        <taxon>Chlamydomonadales</taxon>
        <taxon>Chlamydomonadales incertae sedis</taxon>
        <taxon>Edaphochlamys</taxon>
    </lineage>
</organism>
<evidence type="ECO:0008006" key="18">
    <source>
        <dbReference type="Google" id="ProtNLM"/>
    </source>
</evidence>
<feature type="domain" description="Protein kinase" evidence="14">
    <location>
        <begin position="618"/>
        <end position="946"/>
    </location>
</feature>
<evidence type="ECO:0000256" key="9">
    <source>
        <dbReference type="ARBA" id="ARBA00023136"/>
    </source>
</evidence>
<comment type="caution">
    <text evidence="16">The sequence shown here is derived from an EMBL/GenBank/DDBJ whole genome shotgun (WGS) entry which is preliminary data.</text>
</comment>
<feature type="compositionally biased region" description="Pro residues" evidence="12">
    <location>
        <begin position="1339"/>
        <end position="1356"/>
    </location>
</feature>
<feature type="region of interest" description="Disordered" evidence="12">
    <location>
        <begin position="1089"/>
        <end position="1108"/>
    </location>
</feature>
<dbReference type="PANTHER" id="PTHR44329:SF214">
    <property type="entry name" value="PROTEIN KINASE DOMAIN-CONTAINING PROTEIN"/>
    <property type="match status" value="1"/>
</dbReference>
<keyword evidence="11" id="KW-0175">Coiled coil</keyword>
<evidence type="ECO:0000256" key="5">
    <source>
        <dbReference type="ARBA" id="ARBA00022741"/>
    </source>
</evidence>
<dbReference type="GO" id="GO:0007165">
    <property type="term" value="P:signal transduction"/>
    <property type="evidence" value="ECO:0007669"/>
    <property type="project" value="UniProtKB-ARBA"/>
</dbReference>
<dbReference type="EMBL" id="JAEHOE010000011">
    <property type="protein sequence ID" value="KAG2498087.1"/>
    <property type="molecule type" value="Genomic_DNA"/>
</dbReference>
<keyword evidence="9 13" id="KW-0472">Membrane</keyword>
<feature type="region of interest" description="Disordered" evidence="12">
    <location>
        <begin position="568"/>
        <end position="589"/>
    </location>
</feature>
<dbReference type="InterPro" id="IPR006189">
    <property type="entry name" value="CHASE_dom"/>
</dbReference>
<feature type="binding site" evidence="10">
    <location>
        <position position="645"/>
    </location>
    <ligand>
        <name>ATP</name>
        <dbReference type="ChEBI" id="CHEBI:30616"/>
    </ligand>
</feature>
<feature type="region of interest" description="Disordered" evidence="12">
    <location>
        <begin position="990"/>
        <end position="1018"/>
    </location>
</feature>
<keyword evidence="2" id="KW-0723">Serine/threonine-protein kinase</keyword>
<evidence type="ECO:0000256" key="1">
    <source>
        <dbReference type="ARBA" id="ARBA00004370"/>
    </source>
</evidence>
<dbReference type="Gene3D" id="3.30.200.20">
    <property type="entry name" value="Phosphorylase Kinase, domain 1"/>
    <property type="match status" value="1"/>
</dbReference>
<evidence type="ECO:0000256" key="3">
    <source>
        <dbReference type="ARBA" id="ARBA00022679"/>
    </source>
</evidence>
<keyword evidence="7 10" id="KW-0067">ATP-binding</keyword>
<dbReference type="SUPFAM" id="SSF56112">
    <property type="entry name" value="Protein kinase-like (PK-like)"/>
    <property type="match status" value="1"/>
</dbReference>
<feature type="compositionally biased region" description="Pro residues" evidence="12">
    <location>
        <begin position="127"/>
        <end position="136"/>
    </location>
</feature>
<feature type="compositionally biased region" description="Low complexity" evidence="12">
    <location>
        <begin position="1162"/>
        <end position="1171"/>
    </location>
</feature>
<evidence type="ECO:0000256" key="10">
    <source>
        <dbReference type="PROSITE-ProRule" id="PRU10141"/>
    </source>
</evidence>
<feature type="compositionally biased region" description="Gly residues" evidence="12">
    <location>
        <begin position="992"/>
        <end position="1007"/>
    </location>
</feature>
<feature type="region of interest" description="Disordered" evidence="12">
    <location>
        <begin position="1161"/>
        <end position="1201"/>
    </location>
</feature>
<sequence length="1356" mass="138826">MVAVKHHHPALPRHHHAEAAVLDLGDDELSPDLEADLAPSCLGTDAHSPIRHGAAASPPAATLGVKKGELSAAAPDPAAGPPNPPAVGRGGTPPPSTPGGLTGAFDADDEGGRPSGGSEGPGKAQPGPAPPGPATPEGPEVRAPDAPLPPEPPAPASYCPHGDAGCWHTLSVCKDMLHIICLHPAILIAPLMFFLLLSALGVWGVMAGSTSHVDQAKHDTRSRAVDAATGFQIQVQQSFTPGVTFQILVRQRPEWAYWLANFNDTADELLSRVPQGVLWNLQLQPFGQVMLIHPHRPVDDPQIGRDVLGDPARRESVYKAIETHQPAMSAPLVVDQGFMGAFIRYPIYVPDSAPDDSFGFRYPNGSSALPASVRGCTVCYNDTTHEKWWGLMTFLLNYDELTGGRDAVLESLTRMGWRWALVRPIDPAPSVPSSSSAPPLPVEGAGEQLIASSDGSSLRGEEAVTVEVRVLGATWHLRVRPAKGFEPSWRGPLLAAVVFISLVMATLLLVSLASFKRQWLLLRETVAANHSLKETTRRLEEEKERMDLLLVRQYELLQCLDVHRDRDRERQARRSRSRGSTSGTGVSYNSTTSRAILDRIEDARHSLLAAKSFSEDPIQVFEVLGSGAFGKVQRGVWRGTVVAVKTMILPANMTGKEKREKMAVMEAAISSSLAHPNIVTTYTYSIRPYHEPSGHGIENMLSRSTRAPRNTPNDSEARSGRGPEGAHPGGGNTLVDGLSPDSSSIHSYEVRLVLEFCDKGSLKDALLEDAFYSEGAPNMAAILETAADVAKAMVHMHSANVLHSDLKARNIMLKSAGTEGRRVVAKVADFGLASRMEQQETHLSSCFQGTPTHMAPEVILEGRISKAADVYSFGIVMWELYCGGDPFAGVNRAHLAYVITKEGRRPTFPDSAPWPFASLAARCWDADPAARPSFTQVLSELQHQREELGGDTPPLTLLPGGGGGGGGGGSSAAVAAEGSSQLRVILARARRGGGGGGGGGAGGGGGEKGGRARGRRGPWGEAAAAGLTHPQPALLHAGADGGGGSGGDTQDALAAAQAAAAAVAGGGIIAGAVRRLSGNGAAVAANAAAAPRSQPLTAPLATPPLPPPGGPPLAAAAVSAPLPGISLPAAPSGQAVAIRPLLAGGSPVALWPRKQGIVVGHSASSGEGSSAQPLSDPTNGSSSSFGGGGSSGGSSGSGSGGGMAGIAVALRDVAAAMATEAGGSRGGGRAVISSGGGGAGGGGGGGGGAGGGGGGGGGAGGGGGGTSGGGYLSIPTRLSIGRPNGQRWGDGQRMTPQRGRRKAGSGFMYGHGSCVSVSPKLASLAEHDECEDEASGGASPPPAPVPGPAPAPASLG</sequence>
<keyword evidence="6" id="KW-0418">Kinase</keyword>
<feature type="compositionally biased region" description="Gly residues" evidence="12">
    <location>
        <begin position="1185"/>
        <end position="1201"/>
    </location>
</feature>
<dbReference type="Gene3D" id="3.30.450.350">
    <property type="entry name" value="CHASE domain"/>
    <property type="match status" value="1"/>
</dbReference>
<feature type="compositionally biased region" description="Gly residues" evidence="12">
    <location>
        <begin position="959"/>
        <end position="970"/>
    </location>
</feature>
<keyword evidence="4 13" id="KW-0812">Transmembrane</keyword>
<evidence type="ECO:0000256" key="13">
    <source>
        <dbReference type="SAM" id="Phobius"/>
    </source>
</evidence>
<evidence type="ECO:0000256" key="12">
    <source>
        <dbReference type="SAM" id="MobiDB-lite"/>
    </source>
</evidence>
<dbReference type="Pfam" id="PF07714">
    <property type="entry name" value="PK_Tyr_Ser-Thr"/>
    <property type="match status" value="2"/>
</dbReference>
<dbReference type="GO" id="GO:0005524">
    <property type="term" value="F:ATP binding"/>
    <property type="evidence" value="ECO:0007669"/>
    <property type="project" value="UniProtKB-UniRule"/>
</dbReference>
<dbReference type="Gene3D" id="1.10.510.10">
    <property type="entry name" value="Transferase(Phosphotransferase) domain 1"/>
    <property type="match status" value="1"/>
</dbReference>
<gene>
    <name evidence="16" type="ORF">HYH03_003845</name>
</gene>
<evidence type="ECO:0000256" key="7">
    <source>
        <dbReference type="ARBA" id="ARBA00022840"/>
    </source>
</evidence>
<feature type="region of interest" description="Disordered" evidence="12">
    <location>
        <begin position="1281"/>
        <end position="1309"/>
    </location>
</feature>
<dbReference type="InterPro" id="IPR011009">
    <property type="entry name" value="Kinase-like_dom_sf"/>
</dbReference>
<evidence type="ECO:0000256" key="6">
    <source>
        <dbReference type="ARBA" id="ARBA00022777"/>
    </source>
</evidence>
<dbReference type="InterPro" id="IPR008271">
    <property type="entry name" value="Ser/Thr_kinase_AS"/>
</dbReference>
<feature type="region of interest" description="Disordered" evidence="12">
    <location>
        <begin position="695"/>
        <end position="740"/>
    </location>
</feature>
<dbReference type="SMART" id="SM01079">
    <property type="entry name" value="CHASE"/>
    <property type="match status" value="1"/>
</dbReference>
<name>A0A836C3T1_9CHLO</name>
<feature type="compositionally biased region" description="Low complexity" evidence="12">
    <location>
        <begin position="1089"/>
        <end position="1100"/>
    </location>
</feature>
<dbReference type="Proteomes" id="UP000612055">
    <property type="component" value="Unassembled WGS sequence"/>
</dbReference>
<dbReference type="PROSITE" id="PS00107">
    <property type="entry name" value="PROTEIN_KINASE_ATP"/>
    <property type="match status" value="1"/>
</dbReference>
<dbReference type="PROSITE" id="PS00108">
    <property type="entry name" value="PROTEIN_KINASE_ST"/>
    <property type="match status" value="1"/>
</dbReference>
<dbReference type="InterPro" id="IPR051681">
    <property type="entry name" value="Ser/Thr_Kinases-Pseudokinases"/>
</dbReference>
<proteinExistence type="predicted"/>
<dbReference type="PROSITE" id="PS50011">
    <property type="entry name" value="PROTEIN_KINASE_DOM"/>
    <property type="match status" value="1"/>
</dbReference>
<keyword evidence="3" id="KW-0808">Transferase</keyword>
<dbReference type="InterPro" id="IPR000719">
    <property type="entry name" value="Prot_kinase_dom"/>
</dbReference>
<dbReference type="InterPro" id="IPR042240">
    <property type="entry name" value="CHASE_sf"/>
</dbReference>
<protein>
    <recommendedName>
        <fullName evidence="18">Protein kinase domain-containing protein</fullName>
    </recommendedName>
</protein>
<dbReference type="PANTHER" id="PTHR44329">
    <property type="entry name" value="SERINE/THREONINE-PROTEIN KINASE TNNI3K-RELATED"/>
    <property type="match status" value="1"/>
</dbReference>
<feature type="compositionally biased region" description="Polar residues" evidence="12">
    <location>
        <begin position="701"/>
        <end position="714"/>
    </location>
</feature>
<keyword evidence="5 10" id="KW-0547">Nucleotide-binding</keyword>
<dbReference type="GO" id="GO:0004674">
    <property type="term" value="F:protein serine/threonine kinase activity"/>
    <property type="evidence" value="ECO:0007669"/>
    <property type="project" value="UniProtKB-KW"/>
</dbReference>